<sequence>MTNQEIIKEIIKEHSNSRWSDTPDFDDSEYLEKVEADEWTQNHKHQYRQVIYWSTKHCVFIAVNEARSGSYHTDWHYEDPDVSVVSKLEKVVTKTITTWVNC</sequence>
<dbReference type="RefSeq" id="YP_009200346.1">
    <property type="nucleotide sequence ID" value="NC_028820.1"/>
</dbReference>
<reference evidence="1 2" key="1">
    <citation type="submission" date="2014-11" db="EMBL/GenBank/DDBJ databases">
        <title>Complete genome sequence of vB_YenM_TG1, a broad host range bacteriophage which infects Yersinia enterocolitica.</title>
        <authorList>
            <person name="Leon-Velarde C.G."/>
            <person name="Kropinski A.M."/>
            <person name="Chen S."/>
            <person name="Griffiths M.W."/>
            <person name="Odumeru J.A."/>
        </authorList>
    </citation>
    <scope>NUCLEOTIDE SEQUENCE [LARGE SCALE GENOMIC DNA]</scope>
</reference>
<dbReference type="KEGG" id="vg:26627409"/>
<name>A0A0B5A2K7_9CAUD</name>
<dbReference type="Proteomes" id="UP000031805">
    <property type="component" value="Segment"/>
</dbReference>
<dbReference type="GeneID" id="26627409"/>
<protein>
    <submittedName>
        <fullName evidence="1">Uncharacterized protein</fullName>
    </submittedName>
</protein>
<dbReference type="EMBL" id="KP202158">
    <property type="protein sequence ID" value="AJD81895.1"/>
    <property type="molecule type" value="Genomic_DNA"/>
</dbReference>
<gene>
    <name evidence="1" type="ORF">YenMTG1_085</name>
</gene>
<evidence type="ECO:0000313" key="1">
    <source>
        <dbReference type="EMBL" id="AJD81895.1"/>
    </source>
</evidence>
<organism evidence="1 2">
    <name type="scientific">Yersinia phage vB_YenM_TG1</name>
    <dbReference type="NCBI Taxonomy" id="1589265"/>
    <lineage>
        <taxon>Viruses</taxon>
        <taxon>Duplodnaviria</taxon>
        <taxon>Heunggongvirae</taxon>
        <taxon>Uroviricota</taxon>
        <taxon>Caudoviricetes</taxon>
        <taxon>Pantevenvirales</taxon>
        <taxon>Straboviridae</taxon>
        <taxon>Tevenvirinae</taxon>
        <taxon>Tegunavirus</taxon>
        <taxon>Tegunavirus yenmtg1</taxon>
    </lineage>
</organism>
<proteinExistence type="predicted"/>
<keyword evidence="2" id="KW-1185">Reference proteome</keyword>
<accession>A0A0B5A2K7</accession>
<evidence type="ECO:0000313" key="2">
    <source>
        <dbReference type="Proteomes" id="UP000031805"/>
    </source>
</evidence>